<name>A0AAD6C7E4_9EURO</name>
<sequence>MSEGTLASAVAVPEQENIPQSPEISTKRRQSSVSEHETKRRRLSSQGDLSPQARRQQHSPQASAPDRPAERRPNRQGREEDRKRGQRLFGGLLGTLSQSSTSAAQKRRADIEKRQQDKLKSQADEYDELKKRRRERRDEIRRKEKPFYEREAMQTRHSNLIAMAHFLKTRTEPVLYYKPWQLRSGDEAVIREQIEEAEATVAREVAEFDARYPPEAFKYEKLEPISTETTGPPGASEEQQQTKPAAEPVSEQAPIPEPKADTAEPKETPVEKDAQPSEEKPSEPTTTDAAPTSAVEAADSKDTHRAAHDDDGDEMLEDNEDTVIY</sequence>
<evidence type="ECO:0000259" key="9">
    <source>
        <dbReference type="Pfam" id="PF04696"/>
    </source>
</evidence>
<accession>A0AAD6C7E4</accession>
<feature type="compositionally biased region" description="Basic and acidic residues" evidence="8">
    <location>
        <begin position="298"/>
        <end position="309"/>
    </location>
</feature>
<feature type="compositionally biased region" description="Acidic residues" evidence="8">
    <location>
        <begin position="310"/>
        <end position="325"/>
    </location>
</feature>
<evidence type="ECO:0000256" key="6">
    <source>
        <dbReference type="ARBA" id="ARBA00023187"/>
    </source>
</evidence>
<dbReference type="InterPro" id="IPR006786">
    <property type="entry name" value="Pinin_SDK_MemA"/>
</dbReference>
<dbReference type="AlphaFoldDB" id="A0AAD6C7E4"/>
<dbReference type="InterPro" id="IPR039853">
    <property type="entry name" value="Pinin"/>
</dbReference>
<keyword evidence="11" id="KW-1185">Reference proteome</keyword>
<evidence type="ECO:0000256" key="7">
    <source>
        <dbReference type="ARBA" id="ARBA00023242"/>
    </source>
</evidence>
<evidence type="ECO:0000256" key="4">
    <source>
        <dbReference type="ARBA" id="ARBA00023015"/>
    </source>
</evidence>
<feature type="compositionally biased region" description="Basic and acidic residues" evidence="8">
    <location>
        <begin position="67"/>
        <end position="83"/>
    </location>
</feature>
<feature type="compositionally biased region" description="Basic and acidic residues" evidence="8">
    <location>
        <begin position="208"/>
        <end position="223"/>
    </location>
</feature>
<feature type="region of interest" description="Disordered" evidence="8">
    <location>
        <begin position="208"/>
        <end position="325"/>
    </location>
</feature>
<evidence type="ECO:0000256" key="8">
    <source>
        <dbReference type="SAM" id="MobiDB-lite"/>
    </source>
</evidence>
<dbReference type="PANTHER" id="PTHR12707:SF0">
    <property type="entry name" value="PININ"/>
    <property type="match status" value="1"/>
</dbReference>
<gene>
    <name evidence="10" type="ORF">N7458_004637</name>
</gene>
<keyword evidence="7" id="KW-0539">Nucleus</keyword>
<feature type="region of interest" description="Disordered" evidence="8">
    <location>
        <begin position="1"/>
        <end position="142"/>
    </location>
</feature>
<keyword evidence="6" id="KW-0508">mRNA splicing</keyword>
<dbReference type="Pfam" id="PF04696">
    <property type="entry name" value="Pinin_SDK_memA"/>
    <property type="match status" value="1"/>
</dbReference>
<reference evidence="10" key="1">
    <citation type="submission" date="2022-12" db="EMBL/GenBank/DDBJ databases">
        <authorList>
            <person name="Petersen C."/>
        </authorList>
    </citation>
    <scope>NUCLEOTIDE SEQUENCE</scope>
    <source>
        <strain evidence="10">IBT 16125</strain>
    </source>
</reference>
<comment type="similarity">
    <text evidence="2">Belongs to the pinin family.</text>
</comment>
<evidence type="ECO:0000256" key="2">
    <source>
        <dbReference type="ARBA" id="ARBA00010386"/>
    </source>
</evidence>
<dbReference type="GO" id="GO:0071013">
    <property type="term" value="C:catalytic step 2 spliceosome"/>
    <property type="evidence" value="ECO:0007669"/>
    <property type="project" value="TreeGrafter"/>
</dbReference>
<dbReference type="Proteomes" id="UP001213681">
    <property type="component" value="Unassembled WGS sequence"/>
</dbReference>
<proteinExistence type="inferred from homology"/>
<evidence type="ECO:0000313" key="10">
    <source>
        <dbReference type="EMBL" id="KAJ5453681.1"/>
    </source>
</evidence>
<dbReference type="PANTHER" id="PTHR12707">
    <property type="entry name" value="PINN"/>
    <property type="match status" value="1"/>
</dbReference>
<evidence type="ECO:0000256" key="1">
    <source>
        <dbReference type="ARBA" id="ARBA00004123"/>
    </source>
</evidence>
<keyword evidence="3" id="KW-0507">mRNA processing</keyword>
<comment type="subcellular location">
    <subcellularLocation>
        <location evidence="1">Nucleus</location>
    </subcellularLocation>
</comment>
<keyword evidence="5" id="KW-0804">Transcription</keyword>
<feature type="compositionally biased region" description="Basic and acidic residues" evidence="8">
    <location>
        <begin position="107"/>
        <end position="123"/>
    </location>
</feature>
<dbReference type="GO" id="GO:0006397">
    <property type="term" value="P:mRNA processing"/>
    <property type="evidence" value="ECO:0007669"/>
    <property type="project" value="UniProtKB-KW"/>
</dbReference>
<dbReference type="EMBL" id="JAPVEA010000005">
    <property type="protein sequence ID" value="KAJ5453681.1"/>
    <property type="molecule type" value="Genomic_DNA"/>
</dbReference>
<evidence type="ECO:0000256" key="5">
    <source>
        <dbReference type="ARBA" id="ARBA00023163"/>
    </source>
</evidence>
<protein>
    <recommendedName>
        <fullName evidence="9">Pinin/SDK/MemA protein domain-containing protein</fullName>
    </recommendedName>
</protein>
<feature type="compositionally biased region" description="Basic and acidic residues" evidence="8">
    <location>
        <begin position="258"/>
        <end position="282"/>
    </location>
</feature>
<dbReference type="GO" id="GO:0008380">
    <property type="term" value="P:RNA splicing"/>
    <property type="evidence" value="ECO:0007669"/>
    <property type="project" value="UniProtKB-KW"/>
</dbReference>
<feature type="domain" description="Pinin/SDK/MemA protein" evidence="9">
    <location>
        <begin position="79"/>
        <end position="195"/>
    </location>
</feature>
<dbReference type="RefSeq" id="XP_056766637.1">
    <property type="nucleotide sequence ID" value="XM_056908019.1"/>
</dbReference>
<keyword evidence="4" id="KW-0805">Transcription regulation</keyword>
<organism evidence="10 11">
    <name type="scientific">Penicillium daleae</name>
    <dbReference type="NCBI Taxonomy" id="63821"/>
    <lineage>
        <taxon>Eukaryota</taxon>
        <taxon>Fungi</taxon>
        <taxon>Dikarya</taxon>
        <taxon>Ascomycota</taxon>
        <taxon>Pezizomycotina</taxon>
        <taxon>Eurotiomycetes</taxon>
        <taxon>Eurotiomycetidae</taxon>
        <taxon>Eurotiales</taxon>
        <taxon>Aspergillaceae</taxon>
        <taxon>Penicillium</taxon>
    </lineage>
</organism>
<feature type="compositionally biased region" description="Low complexity" evidence="8">
    <location>
        <begin position="94"/>
        <end position="104"/>
    </location>
</feature>
<reference evidence="10" key="2">
    <citation type="journal article" date="2023" name="IMA Fungus">
        <title>Comparative genomic study of the Penicillium genus elucidates a diverse pangenome and 15 lateral gene transfer events.</title>
        <authorList>
            <person name="Petersen C."/>
            <person name="Sorensen T."/>
            <person name="Nielsen M.R."/>
            <person name="Sondergaard T.E."/>
            <person name="Sorensen J.L."/>
            <person name="Fitzpatrick D.A."/>
            <person name="Frisvad J.C."/>
            <person name="Nielsen K.L."/>
        </authorList>
    </citation>
    <scope>NUCLEOTIDE SEQUENCE</scope>
    <source>
        <strain evidence="10">IBT 16125</strain>
    </source>
</reference>
<evidence type="ECO:0000256" key="3">
    <source>
        <dbReference type="ARBA" id="ARBA00022664"/>
    </source>
</evidence>
<evidence type="ECO:0000313" key="11">
    <source>
        <dbReference type="Proteomes" id="UP001213681"/>
    </source>
</evidence>
<comment type="caution">
    <text evidence="10">The sequence shown here is derived from an EMBL/GenBank/DDBJ whole genome shotgun (WGS) entry which is preliminary data.</text>
</comment>
<dbReference type="GeneID" id="81598262"/>